<evidence type="ECO:0000256" key="1">
    <source>
        <dbReference type="SAM" id="Phobius"/>
    </source>
</evidence>
<proteinExistence type="predicted"/>
<accession>A0A2P2CJI8</accession>
<organism evidence="2">
    <name type="scientific">metagenome</name>
    <dbReference type="NCBI Taxonomy" id="256318"/>
    <lineage>
        <taxon>unclassified sequences</taxon>
        <taxon>metagenomes</taxon>
    </lineage>
</organism>
<feature type="transmembrane region" description="Helical" evidence="1">
    <location>
        <begin position="20"/>
        <end position="43"/>
    </location>
</feature>
<keyword evidence="1" id="KW-0472">Membrane</keyword>
<keyword evidence="1" id="KW-0812">Transmembrane</keyword>
<gene>
    <name evidence="2" type="ORF">NOCA170069</name>
</gene>
<evidence type="ECO:0000313" key="2">
    <source>
        <dbReference type="EMBL" id="CUR62123.1"/>
    </source>
</evidence>
<reference evidence="2" key="1">
    <citation type="submission" date="2015-08" db="EMBL/GenBank/DDBJ databases">
        <authorList>
            <person name="Babu N.S."/>
            <person name="Beckwith C.J."/>
            <person name="Beseler K.G."/>
            <person name="Brison A."/>
            <person name="Carone J.V."/>
            <person name="Caskin T.P."/>
            <person name="Diamond M."/>
            <person name="Durham M.E."/>
            <person name="Foxe J.M."/>
            <person name="Go M."/>
            <person name="Henderson B.A."/>
            <person name="Jones I.B."/>
            <person name="McGettigan J.A."/>
            <person name="Micheletti S.J."/>
            <person name="Nasrallah M.E."/>
            <person name="Ortiz D."/>
            <person name="Piller C.R."/>
            <person name="Privatt S.R."/>
            <person name="Schneider S.L."/>
            <person name="Sharp S."/>
            <person name="Smith T.C."/>
            <person name="Stanton J.D."/>
            <person name="Ullery H.E."/>
            <person name="Wilson R.J."/>
            <person name="Serrano M.G."/>
            <person name="Buck G."/>
            <person name="Lee V."/>
            <person name="Wang Y."/>
            <person name="Carvalho R."/>
            <person name="Voegtly L."/>
            <person name="Shi R."/>
            <person name="Duckworth R."/>
            <person name="Johnson A."/>
            <person name="Loviza R."/>
            <person name="Walstead R."/>
            <person name="Shah Z."/>
            <person name="Kiflezghi M."/>
            <person name="Wade K."/>
            <person name="Ball S.L."/>
            <person name="Bradley K.W."/>
            <person name="Asai D.J."/>
            <person name="Bowman C.A."/>
            <person name="Russell D.A."/>
            <person name="Pope W.H."/>
            <person name="Jacobs-Sera D."/>
            <person name="Hendrix R.W."/>
            <person name="Hatfull G.F."/>
        </authorList>
    </citation>
    <scope>NUCLEOTIDE SEQUENCE</scope>
</reference>
<protein>
    <submittedName>
        <fullName evidence="2">Uncharacterized protein</fullName>
    </submittedName>
</protein>
<sequence>MDPRHDPDQVDPSKQSGRPLMVTLVPLGLIAALAVLVLVYFLAK</sequence>
<dbReference type="EMBL" id="CZKB01000027">
    <property type="protein sequence ID" value="CUR62123.1"/>
    <property type="molecule type" value="Genomic_DNA"/>
</dbReference>
<dbReference type="AlphaFoldDB" id="A0A2P2CJI8"/>
<name>A0A2P2CJI8_9ZZZZ</name>
<keyword evidence="1" id="KW-1133">Transmembrane helix</keyword>